<dbReference type="Gene3D" id="1.25.40.10">
    <property type="entry name" value="Tetratricopeptide repeat domain"/>
    <property type="match status" value="1"/>
</dbReference>
<dbReference type="InterPro" id="IPR027417">
    <property type="entry name" value="P-loop_NTPase"/>
</dbReference>
<feature type="domain" description="HTH luxR-type" evidence="1">
    <location>
        <begin position="736"/>
        <end position="799"/>
    </location>
</feature>
<dbReference type="AlphaFoldDB" id="Q47RX2"/>
<dbReference type="PROSITE" id="PS50043">
    <property type="entry name" value="HTH_LUXR_2"/>
    <property type="match status" value="1"/>
</dbReference>
<dbReference type="PANTHER" id="PTHR47691:SF3">
    <property type="entry name" value="HTH-TYPE TRANSCRIPTIONAL REGULATOR RV0890C-RELATED"/>
    <property type="match status" value="1"/>
</dbReference>
<dbReference type="PRINTS" id="PR00364">
    <property type="entry name" value="DISEASERSIST"/>
</dbReference>
<dbReference type="GO" id="GO:0006355">
    <property type="term" value="P:regulation of DNA-templated transcription"/>
    <property type="evidence" value="ECO:0007669"/>
    <property type="project" value="InterPro"/>
</dbReference>
<dbReference type="Pfam" id="PF00931">
    <property type="entry name" value="NB-ARC"/>
    <property type="match status" value="1"/>
</dbReference>
<dbReference type="KEGG" id="tfu:Tfu_0757"/>
<accession>Q47RX2</accession>
<dbReference type="InterPro" id="IPR000792">
    <property type="entry name" value="Tscrpt_reg_LuxR_C"/>
</dbReference>
<sequence length="799" mass="88465">MATNTTQVQQNLPLELDSFVGRARDLDAILRLLGVHRVVTLCGMGGIGKTRLALRAAAQAVDRFSDGVWLCEMSETTTREAVAARIACVLGVRSDHECAPDQVLVDLLRSRRLLLVLDNCEHAVQHVASVIEQLLPRCPNVSFLVTSREPLHIEGEALWRVPPLTVPDPGHGDPLEAESVQLFVDRARAHAHDFTVTPERLEAIATICRRLDGIPLGIELAAARVRLLSVAQIAERLRDRFTMLTYGDRNAPVRQRTLRAVLDWSYDMLDEPERRLLRRLSVFSDWDLDLAERVCADESLPAHCLLDLMVSLVDRSLVTVVGEVQGRMRYRMLDTIRQYALARLAESGEETRLRLRHREQVLALAEELAHYAVAGYGVSWEQRFSAFQRVCAERDNVRTALTWSAERGDVVEGLRLCVALRPYWMVNGLLAEGAYWTDRFLAMDCADETLRGQAMVRRAELAWDRADPSHAVTIGEEGLRLCQQAGDHGSVALGLNILAMSDIRAGRFDRAEQRLAESVTLTRATDDPWNEGIARSTQGALAARQGRWEEARDRYEEALTLLRTIDHWWGVGITLIGRGRVAEASGDLRGAERCFREALDIQRMIGGPPELARCLAGVGRVLASQGKVAEAYRCLQESLTLCHNTGQRLGTARGLLAIAKVALAEGRADEATRLAGAADALRERSGHPAPRKKWPLQGGTFTLRWEEGRRMDSDEAVCAAVQVAEAGAASDAAPLLDADEAVLTPREREVAELIGQGMSNRSIAERLFISPATVARHVANINTKLGFTSRNQIAAWINR</sequence>
<name>Q47RX2_THEFY</name>
<dbReference type="InterPro" id="IPR036388">
    <property type="entry name" value="WH-like_DNA-bd_sf"/>
</dbReference>
<dbReference type="EMBL" id="CP000088">
    <property type="protein sequence ID" value="AAZ54795.1"/>
    <property type="molecule type" value="Genomic_DNA"/>
</dbReference>
<organism evidence="2">
    <name type="scientific">Thermobifida fusca (strain YX)</name>
    <dbReference type="NCBI Taxonomy" id="269800"/>
    <lineage>
        <taxon>Bacteria</taxon>
        <taxon>Bacillati</taxon>
        <taxon>Actinomycetota</taxon>
        <taxon>Actinomycetes</taxon>
        <taxon>Streptosporangiales</taxon>
        <taxon>Nocardiopsidaceae</taxon>
        <taxon>Thermobifida</taxon>
    </lineage>
</organism>
<dbReference type="InterPro" id="IPR019734">
    <property type="entry name" value="TPR_rpt"/>
</dbReference>
<dbReference type="Pfam" id="PF17874">
    <property type="entry name" value="TPR_MalT"/>
    <property type="match status" value="1"/>
</dbReference>
<dbReference type="SMART" id="SM00028">
    <property type="entry name" value="TPR"/>
    <property type="match status" value="3"/>
</dbReference>
<dbReference type="PANTHER" id="PTHR47691">
    <property type="entry name" value="REGULATOR-RELATED"/>
    <property type="match status" value="1"/>
</dbReference>
<dbReference type="PROSITE" id="PS00622">
    <property type="entry name" value="HTH_LUXR_1"/>
    <property type="match status" value="1"/>
</dbReference>
<dbReference type="SUPFAM" id="SSF52540">
    <property type="entry name" value="P-loop containing nucleoside triphosphate hydrolases"/>
    <property type="match status" value="1"/>
</dbReference>
<evidence type="ECO:0000313" key="2">
    <source>
        <dbReference type="EMBL" id="AAZ54795.1"/>
    </source>
</evidence>
<dbReference type="HOGENOM" id="CLU_004665_5_3_11"/>
<dbReference type="Gene3D" id="1.10.10.10">
    <property type="entry name" value="Winged helix-like DNA-binding domain superfamily/Winged helix DNA-binding domain"/>
    <property type="match status" value="1"/>
</dbReference>
<dbReference type="PRINTS" id="PR00038">
    <property type="entry name" value="HTHLUXR"/>
</dbReference>
<evidence type="ECO:0000259" key="1">
    <source>
        <dbReference type="PROSITE" id="PS50043"/>
    </source>
</evidence>
<dbReference type="InterPro" id="IPR011990">
    <property type="entry name" value="TPR-like_helical_dom_sf"/>
</dbReference>
<dbReference type="SMART" id="SM00421">
    <property type="entry name" value="HTH_LUXR"/>
    <property type="match status" value="1"/>
</dbReference>
<dbReference type="Pfam" id="PF00196">
    <property type="entry name" value="GerE"/>
    <property type="match status" value="1"/>
</dbReference>
<dbReference type="InterPro" id="IPR002182">
    <property type="entry name" value="NB-ARC"/>
</dbReference>
<dbReference type="GO" id="GO:0003677">
    <property type="term" value="F:DNA binding"/>
    <property type="evidence" value="ECO:0007669"/>
    <property type="project" value="InterPro"/>
</dbReference>
<dbReference type="SUPFAM" id="SSF46894">
    <property type="entry name" value="C-terminal effector domain of the bipartite response regulators"/>
    <property type="match status" value="1"/>
</dbReference>
<protein>
    <submittedName>
        <fullName evidence="2">Regulatory protein, LuxR:TPR repeat</fullName>
    </submittedName>
</protein>
<dbReference type="InterPro" id="IPR041617">
    <property type="entry name" value="TPR_MalT"/>
</dbReference>
<dbReference type="eggNOG" id="COG2197">
    <property type="taxonomic scope" value="Bacteria"/>
</dbReference>
<dbReference type="InterPro" id="IPR058852">
    <property type="entry name" value="HTH_77"/>
</dbReference>
<dbReference type="SUPFAM" id="SSF48452">
    <property type="entry name" value="TPR-like"/>
    <property type="match status" value="2"/>
</dbReference>
<dbReference type="Pfam" id="PF25872">
    <property type="entry name" value="HTH_77"/>
    <property type="match status" value="1"/>
</dbReference>
<reference evidence="2" key="1">
    <citation type="submission" date="2005-07" db="EMBL/GenBank/DDBJ databases">
        <title>Complete sequence of Thermobifida fusca YX.</title>
        <authorList>
            <consortium name="US DOE Joint Genome Institute"/>
            <person name="Copeland A."/>
            <person name="Lucas S."/>
            <person name="Lapidus A."/>
            <person name="Barry K."/>
            <person name="Detter J.C."/>
            <person name="Glavina T."/>
            <person name="Hammon N."/>
            <person name="Israni S."/>
            <person name="Pitluck S."/>
            <person name="Di Bartolo G."/>
            <person name="Chain P."/>
            <person name="Schmutz J."/>
            <person name="Larimer F."/>
            <person name="Land M."/>
            <person name="Lykidis A."/>
            <person name="Richardson P."/>
        </authorList>
    </citation>
    <scope>NUCLEOTIDE SEQUENCE</scope>
    <source>
        <strain evidence="2">YX</strain>
    </source>
</reference>
<dbReference type="eggNOG" id="COG3903">
    <property type="taxonomic scope" value="Bacteria"/>
</dbReference>
<dbReference type="CDD" id="cd06170">
    <property type="entry name" value="LuxR_C_like"/>
    <property type="match status" value="1"/>
</dbReference>
<proteinExistence type="predicted"/>
<dbReference type="RefSeq" id="WP_011291204.1">
    <property type="nucleotide sequence ID" value="NC_007333.1"/>
</dbReference>
<gene>
    <name evidence="2" type="ordered locus">Tfu_0757</name>
</gene>
<dbReference type="STRING" id="269800.Tfu_0757"/>
<dbReference type="InterPro" id="IPR016032">
    <property type="entry name" value="Sig_transdc_resp-reg_C-effctor"/>
</dbReference>
<dbReference type="Gene3D" id="3.40.50.300">
    <property type="entry name" value="P-loop containing nucleotide triphosphate hydrolases"/>
    <property type="match status" value="1"/>
</dbReference>
<dbReference type="GO" id="GO:0043531">
    <property type="term" value="F:ADP binding"/>
    <property type="evidence" value="ECO:0007669"/>
    <property type="project" value="InterPro"/>
</dbReference>